<name>A0A146G9N3_TERSA</name>
<keyword evidence="4" id="KW-1185">Reference proteome</keyword>
<organism evidence="3 4">
    <name type="scientific">Terrimicrobium sacchariphilum</name>
    <dbReference type="NCBI Taxonomy" id="690879"/>
    <lineage>
        <taxon>Bacteria</taxon>
        <taxon>Pseudomonadati</taxon>
        <taxon>Verrucomicrobiota</taxon>
        <taxon>Terrimicrobiia</taxon>
        <taxon>Terrimicrobiales</taxon>
        <taxon>Terrimicrobiaceae</taxon>
        <taxon>Terrimicrobium</taxon>
    </lineage>
</organism>
<dbReference type="RefSeq" id="WP_075079295.1">
    <property type="nucleotide sequence ID" value="NZ_BDCO01000002.1"/>
</dbReference>
<dbReference type="InterPro" id="IPR007607">
    <property type="entry name" value="BacA/B"/>
</dbReference>
<comment type="caution">
    <text evidence="3">The sequence shown here is derived from an EMBL/GenBank/DDBJ whole genome shotgun (WGS) entry which is preliminary data.</text>
</comment>
<reference evidence="4" key="1">
    <citation type="journal article" date="2017" name="Genome Announc.">
        <title>Draft Genome Sequence of Terrimicrobium sacchariphilum NM-5T, a Facultative Anaerobic Soil Bacterium of the Class Spartobacteria.</title>
        <authorList>
            <person name="Qiu Y.L."/>
            <person name="Tourlousse D.M."/>
            <person name="Matsuura N."/>
            <person name="Ohashi A."/>
            <person name="Sekiguchi Y."/>
        </authorList>
    </citation>
    <scope>NUCLEOTIDE SEQUENCE [LARGE SCALE GENOMIC DNA]</scope>
    <source>
        <strain evidence="4">NM-5</strain>
    </source>
</reference>
<dbReference type="PANTHER" id="PTHR35024:SF4">
    <property type="entry name" value="POLYMER-FORMING CYTOSKELETAL PROTEIN"/>
    <property type="match status" value="1"/>
</dbReference>
<dbReference type="AlphaFoldDB" id="A0A146G9N3"/>
<sequence>MNLNNLTSFMPDTTPSATKNILTNDVQIKGAINFESELIFDGKIEGEIVSENGNLTLGKNAEVNGEVRTKNVVVHGTVNGNITVTERVELKASSQLTGDLRAVRIVIEEGATFIGKSEVTPNKPAPAFKASDRGTAPATTKTQSASAPAVS</sequence>
<feature type="region of interest" description="Disordered" evidence="2">
    <location>
        <begin position="117"/>
        <end position="151"/>
    </location>
</feature>
<feature type="compositionally biased region" description="Polar residues" evidence="2">
    <location>
        <begin position="137"/>
        <end position="151"/>
    </location>
</feature>
<evidence type="ECO:0000313" key="3">
    <source>
        <dbReference type="EMBL" id="GAT33574.1"/>
    </source>
</evidence>
<gene>
    <name evidence="3" type="ORF">TSACC_21991</name>
</gene>
<accession>A0A146G9N3</accession>
<comment type="similarity">
    <text evidence="1">Belongs to the bactofilin family.</text>
</comment>
<proteinExistence type="inferred from homology"/>
<evidence type="ECO:0000256" key="1">
    <source>
        <dbReference type="ARBA" id="ARBA00044755"/>
    </source>
</evidence>
<dbReference type="PANTHER" id="PTHR35024">
    <property type="entry name" value="HYPOTHETICAL CYTOSOLIC PROTEIN"/>
    <property type="match status" value="1"/>
</dbReference>
<evidence type="ECO:0000313" key="4">
    <source>
        <dbReference type="Proteomes" id="UP000076023"/>
    </source>
</evidence>
<evidence type="ECO:0000256" key="2">
    <source>
        <dbReference type="SAM" id="MobiDB-lite"/>
    </source>
</evidence>
<protein>
    <submittedName>
        <fullName evidence="3">Protein CcmA, bactofilin family</fullName>
    </submittedName>
</protein>
<dbReference type="EMBL" id="BDCO01000002">
    <property type="protein sequence ID" value="GAT33574.1"/>
    <property type="molecule type" value="Genomic_DNA"/>
</dbReference>
<dbReference type="InParanoid" id="A0A146G9N3"/>
<dbReference type="Proteomes" id="UP000076023">
    <property type="component" value="Unassembled WGS sequence"/>
</dbReference>
<dbReference type="Pfam" id="PF04519">
    <property type="entry name" value="Bactofilin"/>
    <property type="match status" value="1"/>
</dbReference>
<dbReference type="STRING" id="690879.TSACC_21991"/>